<evidence type="ECO:0000256" key="4">
    <source>
        <dbReference type="ARBA" id="ARBA00022989"/>
    </source>
</evidence>
<keyword evidence="2" id="KW-1003">Cell membrane</keyword>
<evidence type="ECO:0000256" key="5">
    <source>
        <dbReference type="ARBA" id="ARBA00023136"/>
    </source>
</evidence>
<dbReference type="PANTHER" id="PTHR35007">
    <property type="entry name" value="INTEGRAL MEMBRANE PROTEIN-RELATED"/>
    <property type="match status" value="1"/>
</dbReference>
<protein>
    <submittedName>
        <fullName evidence="8">Type II secretion system F family protein</fullName>
    </submittedName>
</protein>
<feature type="transmembrane region" description="Helical" evidence="6">
    <location>
        <begin position="31"/>
        <end position="49"/>
    </location>
</feature>
<dbReference type="GO" id="GO:0005886">
    <property type="term" value="C:plasma membrane"/>
    <property type="evidence" value="ECO:0007669"/>
    <property type="project" value="UniProtKB-SubCell"/>
</dbReference>
<evidence type="ECO:0000259" key="7">
    <source>
        <dbReference type="Pfam" id="PF00482"/>
    </source>
</evidence>
<reference evidence="8" key="1">
    <citation type="journal article" date="2021" name="PeerJ">
        <title>Extensive microbial diversity within the chicken gut microbiome revealed by metagenomics and culture.</title>
        <authorList>
            <person name="Gilroy R."/>
            <person name="Ravi A."/>
            <person name="Getino M."/>
            <person name="Pursley I."/>
            <person name="Horton D.L."/>
            <person name="Alikhan N.F."/>
            <person name="Baker D."/>
            <person name="Gharbi K."/>
            <person name="Hall N."/>
            <person name="Watson M."/>
            <person name="Adriaenssens E.M."/>
            <person name="Foster-Nyarko E."/>
            <person name="Jarju S."/>
            <person name="Secka A."/>
            <person name="Antonio M."/>
            <person name="Oren A."/>
            <person name="Chaudhuri R.R."/>
            <person name="La Ragione R."/>
            <person name="Hildebrand F."/>
            <person name="Pallen M.J."/>
        </authorList>
    </citation>
    <scope>NUCLEOTIDE SEQUENCE</scope>
    <source>
        <strain evidence="8">CHK192-9172</strain>
    </source>
</reference>
<evidence type="ECO:0000256" key="2">
    <source>
        <dbReference type="ARBA" id="ARBA00022475"/>
    </source>
</evidence>
<dbReference type="Proteomes" id="UP000824024">
    <property type="component" value="Unassembled WGS sequence"/>
</dbReference>
<dbReference type="Gene3D" id="1.20.81.30">
    <property type="entry name" value="Type II secretion system (T2SS), domain F"/>
    <property type="match status" value="1"/>
</dbReference>
<feature type="domain" description="Type II secretion system protein GspF" evidence="7">
    <location>
        <begin position="100"/>
        <end position="219"/>
    </location>
</feature>
<organism evidence="8 9">
    <name type="scientific">Candidatus Eubacterium avistercoris</name>
    <dbReference type="NCBI Taxonomy" id="2838567"/>
    <lineage>
        <taxon>Bacteria</taxon>
        <taxon>Bacillati</taxon>
        <taxon>Bacillota</taxon>
        <taxon>Clostridia</taxon>
        <taxon>Eubacteriales</taxon>
        <taxon>Eubacteriaceae</taxon>
        <taxon>Eubacterium</taxon>
    </lineage>
</organism>
<feature type="transmembrane region" description="Helical" evidence="6">
    <location>
        <begin position="55"/>
        <end position="78"/>
    </location>
</feature>
<dbReference type="PANTHER" id="PTHR35007:SF4">
    <property type="entry name" value="CONSERVED TRANSMEMBRANE PROTEIN-RELATED"/>
    <property type="match status" value="1"/>
</dbReference>
<feature type="transmembrane region" description="Helical" evidence="6">
    <location>
        <begin position="205"/>
        <end position="225"/>
    </location>
</feature>
<accession>A0A9D2D3B3</accession>
<dbReference type="AlphaFoldDB" id="A0A9D2D3B3"/>
<dbReference type="Pfam" id="PF00482">
    <property type="entry name" value="T2SSF"/>
    <property type="match status" value="1"/>
</dbReference>
<keyword evidence="5 6" id="KW-0472">Membrane</keyword>
<dbReference type="EMBL" id="DXCH01000195">
    <property type="protein sequence ID" value="HIZ07671.1"/>
    <property type="molecule type" value="Genomic_DNA"/>
</dbReference>
<keyword evidence="3 6" id="KW-0812">Transmembrane</keyword>
<evidence type="ECO:0000313" key="9">
    <source>
        <dbReference type="Proteomes" id="UP000824024"/>
    </source>
</evidence>
<proteinExistence type="predicted"/>
<evidence type="ECO:0000256" key="6">
    <source>
        <dbReference type="SAM" id="Phobius"/>
    </source>
</evidence>
<dbReference type="InterPro" id="IPR018076">
    <property type="entry name" value="T2SS_GspF_dom"/>
</dbReference>
<gene>
    <name evidence="8" type="ORF">IAA08_07035</name>
</gene>
<comment type="caution">
    <text evidence="8">The sequence shown here is derived from an EMBL/GenBank/DDBJ whole genome shotgun (WGS) entry which is preliminary data.</text>
</comment>
<comment type="subcellular location">
    <subcellularLocation>
        <location evidence="1">Cell membrane</location>
        <topology evidence="1">Multi-pass membrane protein</topology>
    </subcellularLocation>
</comment>
<sequence length="237" mass="26724">MKSSWYEGQRAFLKSTGGVFWFPKLTEKRYFRIRLTAAALFGVATAAAAEGFRLPVWAAGCFLAAAVPGGFFFPRLALRISDRRDNERMMPDIRKLFEYVRIQTKAGMYLTNTLAACYLKISNGRLKQALMELNAQIIAANSISGAIRDFNEKFDNEYISQFCVIVLQWEESGMMAGMLEDMSGQITDMEKQLLRQKQNRMERKVLLITLLVFCGIILIGAYQLAMSFLSSVSGIMG</sequence>
<evidence type="ECO:0000256" key="1">
    <source>
        <dbReference type="ARBA" id="ARBA00004651"/>
    </source>
</evidence>
<name>A0A9D2D3B3_9FIRM</name>
<evidence type="ECO:0000313" key="8">
    <source>
        <dbReference type="EMBL" id="HIZ07671.1"/>
    </source>
</evidence>
<reference evidence="8" key="2">
    <citation type="submission" date="2021-04" db="EMBL/GenBank/DDBJ databases">
        <authorList>
            <person name="Gilroy R."/>
        </authorList>
    </citation>
    <scope>NUCLEOTIDE SEQUENCE</scope>
    <source>
        <strain evidence="8">CHK192-9172</strain>
    </source>
</reference>
<evidence type="ECO:0000256" key="3">
    <source>
        <dbReference type="ARBA" id="ARBA00022692"/>
    </source>
</evidence>
<dbReference type="InterPro" id="IPR042094">
    <property type="entry name" value="T2SS_GspF_sf"/>
</dbReference>
<keyword evidence="4 6" id="KW-1133">Transmembrane helix</keyword>